<gene>
    <name evidence="2" type="ORF">OHAE_3963</name>
</gene>
<reference evidence="3" key="1">
    <citation type="submission" date="2017-12" db="EMBL/GenBank/DDBJ databases">
        <authorList>
            <person name="Diaz M."/>
        </authorList>
    </citation>
    <scope>NUCLEOTIDE SEQUENCE [LARGE SCALE GENOMIC DNA]</scope>
    <source>
        <strain evidence="3">FI11154</strain>
    </source>
</reference>
<evidence type="ECO:0000256" key="1">
    <source>
        <dbReference type="SAM" id="SignalP"/>
    </source>
</evidence>
<dbReference type="Proteomes" id="UP000246073">
    <property type="component" value="Unassembled WGS sequence"/>
</dbReference>
<evidence type="ECO:0000313" key="2">
    <source>
        <dbReference type="EMBL" id="SPL64031.1"/>
    </source>
</evidence>
<keyword evidence="1" id="KW-0732">Signal</keyword>
<dbReference type="PIRSF" id="PIRSF010521">
    <property type="entry name" value="DUF922_bac"/>
    <property type="match status" value="1"/>
</dbReference>
<protein>
    <submittedName>
        <fullName evidence="2">FIG048170: Secreted Zn-dependent protease involved in posttranslational modification</fullName>
    </submittedName>
</protein>
<dbReference type="InterPro" id="IPR010321">
    <property type="entry name" value="DUF922"/>
</dbReference>
<accession>A0A2P9HIR4</accession>
<sequence length="197" mass="21847">MKKIVGLAILALLAAVPAYAEDDWKAVEEVKPYAITGQTGIDLYRSIGQRGPKIGIGRVIAHTSYVLTWDRKFDNSNNGCTILSAKPKLKITYTLPKPSQKLPSPVRENWDVFIEGIRKHELVHGDSAKDMTREIMRRTVGLSVPNDPKCQKMRKVLIKEITDLVAVQRAQGRDFDRVEMGNGGNVQQLVLALVNGG</sequence>
<dbReference type="GO" id="GO:0006508">
    <property type="term" value="P:proteolysis"/>
    <property type="evidence" value="ECO:0007669"/>
    <property type="project" value="UniProtKB-KW"/>
</dbReference>
<dbReference type="EMBL" id="OOFM01000004">
    <property type="protein sequence ID" value="SPL64031.1"/>
    <property type="molecule type" value="Genomic_DNA"/>
</dbReference>
<proteinExistence type="predicted"/>
<dbReference type="Pfam" id="PF06037">
    <property type="entry name" value="DUF922"/>
    <property type="match status" value="1"/>
</dbReference>
<keyword evidence="2" id="KW-0378">Hydrolase</keyword>
<name>A0A2P9HIR4_9HYPH</name>
<feature type="signal peptide" evidence="1">
    <location>
        <begin position="1"/>
        <end position="20"/>
    </location>
</feature>
<dbReference type="GO" id="GO:0008233">
    <property type="term" value="F:peptidase activity"/>
    <property type="evidence" value="ECO:0007669"/>
    <property type="project" value="UniProtKB-KW"/>
</dbReference>
<keyword evidence="2" id="KW-0645">Protease</keyword>
<feature type="chain" id="PRO_5015123397" evidence="1">
    <location>
        <begin position="21"/>
        <end position="197"/>
    </location>
</feature>
<dbReference type="AlphaFoldDB" id="A0A2P9HIR4"/>
<evidence type="ECO:0000313" key="3">
    <source>
        <dbReference type="Proteomes" id="UP000246073"/>
    </source>
</evidence>
<organism evidence="2 3">
    <name type="scientific">Ochrobactrum soli</name>
    <dbReference type="NCBI Taxonomy" id="2448455"/>
    <lineage>
        <taxon>Bacteria</taxon>
        <taxon>Pseudomonadati</taxon>
        <taxon>Pseudomonadota</taxon>
        <taxon>Alphaproteobacteria</taxon>
        <taxon>Hyphomicrobiales</taxon>
        <taxon>Brucellaceae</taxon>
        <taxon>Brucella/Ochrobactrum group</taxon>
        <taxon>Ochrobactrum</taxon>
    </lineage>
</organism>